<evidence type="ECO:0000256" key="9">
    <source>
        <dbReference type="ARBA" id="ARBA00023204"/>
    </source>
</evidence>
<evidence type="ECO:0000313" key="12">
    <source>
        <dbReference type="Ensembl" id="ENSVURP00010023783.1"/>
    </source>
</evidence>
<keyword evidence="9" id="KW-0234">DNA repair</keyword>
<feature type="compositionally biased region" description="Basic and acidic residues" evidence="11">
    <location>
        <begin position="1"/>
        <end position="32"/>
    </location>
</feature>
<keyword evidence="6" id="KW-0067">ATP-binding</keyword>
<dbReference type="PANTHER" id="PTHR19306">
    <property type="entry name" value="STRUCTURAL MAINTENANCE OF CHROMOSOMES 5,6 SMC5, SMC6"/>
    <property type="match status" value="1"/>
</dbReference>
<accession>A0A4X2LIK9</accession>
<keyword evidence="4" id="KW-0547">Nucleotide-binding</keyword>
<dbReference type="GO" id="GO:0005524">
    <property type="term" value="F:ATP binding"/>
    <property type="evidence" value="ECO:0007669"/>
    <property type="project" value="UniProtKB-KW"/>
</dbReference>
<organism evidence="12 13">
    <name type="scientific">Vombatus ursinus</name>
    <name type="common">Common wombat</name>
    <dbReference type="NCBI Taxonomy" id="29139"/>
    <lineage>
        <taxon>Eukaryota</taxon>
        <taxon>Metazoa</taxon>
        <taxon>Chordata</taxon>
        <taxon>Craniata</taxon>
        <taxon>Vertebrata</taxon>
        <taxon>Euteleostomi</taxon>
        <taxon>Mammalia</taxon>
        <taxon>Metatheria</taxon>
        <taxon>Diprotodontia</taxon>
        <taxon>Vombatidae</taxon>
        <taxon>Vombatus</taxon>
    </lineage>
</organism>
<evidence type="ECO:0000256" key="3">
    <source>
        <dbReference type="ARBA" id="ARBA00022454"/>
    </source>
</evidence>
<keyword evidence="10" id="KW-0539">Nucleus</keyword>
<dbReference type="Proteomes" id="UP000314987">
    <property type="component" value="Unassembled WGS sequence"/>
</dbReference>
<evidence type="ECO:0000256" key="6">
    <source>
        <dbReference type="ARBA" id="ARBA00022840"/>
    </source>
</evidence>
<dbReference type="AlphaFoldDB" id="A0A4X2LIK9"/>
<dbReference type="OMA" id="QKKEDHI"/>
<reference evidence="12" key="2">
    <citation type="submission" date="2025-08" db="UniProtKB">
        <authorList>
            <consortium name="Ensembl"/>
        </authorList>
    </citation>
    <scope>IDENTIFICATION</scope>
</reference>
<dbReference type="GO" id="GO:0000724">
    <property type="term" value="P:double-strand break repair via homologous recombination"/>
    <property type="evidence" value="ECO:0007669"/>
    <property type="project" value="TreeGrafter"/>
</dbReference>
<dbReference type="Ensembl" id="ENSVURT00010027066.1">
    <property type="protein sequence ID" value="ENSVURP00010023783.1"/>
    <property type="gene ID" value="ENSVURG00010018226.1"/>
</dbReference>
<dbReference type="PANTHER" id="PTHR19306:SF6">
    <property type="entry name" value="STRUCTURAL MAINTENANCE OF CHROMOSOMES PROTEIN 6"/>
    <property type="match status" value="1"/>
</dbReference>
<feature type="region of interest" description="Disordered" evidence="11">
    <location>
        <begin position="1"/>
        <end position="33"/>
    </location>
</feature>
<keyword evidence="8" id="KW-0233">DNA recombination</keyword>
<keyword evidence="13" id="KW-1185">Reference proteome</keyword>
<evidence type="ECO:0000256" key="8">
    <source>
        <dbReference type="ARBA" id="ARBA00023172"/>
    </source>
</evidence>
<dbReference type="GO" id="GO:0005634">
    <property type="term" value="C:nucleus"/>
    <property type="evidence" value="ECO:0007669"/>
    <property type="project" value="UniProtKB-SubCell"/>
</dbReference>
<evidence type="ECO:0000256" key="10">
    <source>
        <dbReference type="ARBA" id="ARBA00023242"/>
    </source>
</evidence>
<reference evidence="12" key="3">
    <citation type="submission" date="2025-09" db="UniProtKB">
        <authorList>
            <consortium name="Ensembl"/>
        </authorList>
    </citation>
    <scope>IDENTIFICATION</scope>
</reference>
<sequence>MAQKKEDHITPTAEEQQRARLGPEGDKNEGKEGVLFQSISHEGAASHSASAEVGIIESIQLENFMCHAMLGPVKFGSSVNFVVGHKGKSAFFQQFSQL</sequence>
<evidence type="ECO:0000256" key="7">
    <source>
        <dbReference type="ARBA" id="ARBA00023054"/>
    </source>
</evidence>
<evidence type="ECO:0000256" key="11">
    <source>
        <dbReference type="SAM" id="MobiDB-lite"/>
    </source>
</evidence>
<name>A0A4X2LIK9_VOMUR</name>
<evidence type="ECO:0000313" key="13">
    <source>
        <dbReference type="Proteomes" id="UP000314987"/>
    </source>
</evidence>
<evidence type="ECO:0000256" key="2">
    <source>
        <dbReference type="ARBA" id="ARBA00004286"/>
    </source>
</evidence>
<proteinExistence type="predicted"/>
<keyword evidence="7" id="KW-0175">Coiled coil</keyword>
<dbReference type="STRING" id="29139.ENSVURP00010023783"/>
<keyword evidence="3" id="KW-0158">Chromosome</keyword>
<evidence type="ECO:0000256" key="1">
    <source>
        <dbReference type="ARBA" id="ARBA00004123"/>
    </source>
</evidence>
<evidence type="ECO:0000256" key="5">
    <source>
        <dbReference type="ARBA" id="ARBA00022763"/>
    </source>
</evidence>
<keyword evidence="5" id="KW-0227">DNA damage</keyword>
<dbReference type="GeneTree" id="ENSGT00980000199620"/>
<dbReference type="GO" id="GO:0003697">
    <property type="term" value="F:single-stranded DNA binding"/>
    <property type="evidence" value="ECO:0007669"/>
    <property type="project" value="TreeGrafter"/>
</dbReference>
<evidence type="ECO:0000256" key="4">
    <source>
        <dbReference type="ARBA" id="ARBA00022741"/>
    </source>
</evidence>
<comment type="subcellular location">
    <subcellularLocation>
        <location evidence="2">Chromosome</location>
    </subcellularLocation>
    <subcellularLocation>
        <location evidence="1">Nucleus</location>
    </subcellularLocation>
</comment>
<dbReference type="GO" id="GO:0003684">
    <property type="term" value="F:damaged DNA binding"/>
    <property type="evidence" value="ECO:0007669"/>
    <property type="project" value="TreeGrafter"/>
</dbReference>
<protein>
    <submittedName>
        <fullName evidence="12">Uncharacterized protein</fullName>
    </submittedName>
</protein>
<dbReference type="GO" id="GO:0035861">
    <property type="term" value="C:site of double-strand break"/>
    <property type="evidence" value="ECO:0007669"/>
    <property type="project" value="TreeGrafter"/>
</dbReference>
<dbReference type="GO" id="GO:0030915">
    <property type="term" value="C:Smc5-Smc6 complex"/>
    <property type="evidence" value="ECO:0007669"/>
    <property type="project" value="TreeGrafter"/>
</dbReference>
<reference evidence="13" key="1">
    <citation type="submission" date="2018-12" db="EMBL/GenBank/DDBJ databases">
        <authorList>
            <person name="Yazar S."/>
        </authorList>
    </citation>
    <scope>NUCLEOTIDE SEQUENCE [LARGE SCALE GENOMIC DNA]</scope>
</reference>